<gene>
    <name evidence="3" type="ORF">H8R94_07735</name>
</gene>
<organism evidence="3 4">
    <name type="scientific">Roseburia lenta</name>
    <dbReference type="NCBI Taxonomy" id="2763061"/>
    <lineage>
        <taxon>Bacteria</taxon>
        <taxon>Bacillati</taxon>
        <taxon>Bacillota</taxon>
        <taxon>Clostridia</taxon>
        <taxon>Lachnospirales</taxon>
        <taxon>Lachnospiraceae</taxon>
        <taxon>Roseburia</taxon>
    </lineage>
</organism>
<name>A0ABR7GGA4_9FIRM</name>
<evidence type="ECO:0000256" key="2">
    <source>
        <dbReference type="SAM" id="SignalP"/>
    </source>
</evidence>
<protein>
    <recommendedName>
        <fullName evidence="5">Firmicu-CTERM sorting domain-containing protein</fullName>
    </recommendedName>
</protein>
<dbReference type="InterPro" id="IPR026409">
    <property type="entry name" value="Firmicu_CTERM"/>
</dbReference>
<feature type="chain" id="PRO_5046814584" description="Firmicu-CTERM sorting domain-containing protein" evidence="2">
    <location>
        <begin position="21"/>
        <end position="608"/>
    </location>
</feature>
<keyword evidence="1" id="KW-0472">Membrane</keyword>
<dbReference type="NCBIfam" id="TIGR04145">
    <property type="entry name" value="Firmicu_CTERM"/>
    <property type="match status" value="1"/>
</dbReference>
<feature type="transmembrane region" description="Helical" evidence="1">
    <location>
        <begin position="581"/>
        <end position="599"/>
    </location>
</feature>
<dbReference type="RefSeq" id="WP_186854315.1">
    <property type="nucleotide sequence ID" value="NZ_JACOPG010000003.1"/>
</dbReference>
<comment type="caution">
    <text evidence="3">The sequence shown here is derived from an EMBL/GenBank/DDBJ whole genome shotgun (WGS) entry which is preliminary data.</text>
</comment>
<sequence length="608" mass="66438">MKGKKIISLLLAGSMAVASAVCLLPDQARDVLASDSVVCDGNSADWGSIASRGSADGSVSDWKTCVSGSYLYLYAAQNPTGAYGEAIGNTKVSLTYNDSQLYNANYSTIQFVQDWSDGSGSYVVKDGWNNNISGAQLVFEGGNTDYNVDSAFAEVAIPRSWFPSEDFTLAYAGVSVSGSDIATIDGASVLEKPKDETGYGNGNSSEASTEETVEAIDENEEDTTEDANADLAVTTANGITIDGNFSDWNNVQKTQNPASALKEGAAVWIGDYVYLYLREQDWWDGCATQVGPWNNGTYCIELSDGTKTNIMISNAAAYVRSGKELRELDFRYSNHEYEIAVPVSSLQGFNDKITSLNFGIMTDTTPIYIAQGCVNQSPGIDTDDTTTGTLKKISYDYDFSDWEGYQKTSIGYNTKADASGALYSDGDILFGYVDYYGAYYRDAFNFITLSVNGQNSRNTMYFTLRGVDANGNVQQWKDATNLGPGDYEFYLFDTAYVGSASNINDPWTYTYGRAYIHVDKTGRAQMEYYIDIPTLVEVVNKAPEQWGAYDWNLKQSDMKTFHVNYVRIGSQWISCGGTSTGPILGILLCLAVVVIAQVYRKKRTGRLA</sequence>
<dbReference type="Proteomes" id="UP000643810">
    <property type="component" value="Unassembled WGS sequence"/>
</dbReference>
<keyword evidence="4" id="KW-1185">Reference proteome</keyword>
<accession>A0ABR7GGA4</accession>
<reference evidence="3 4" key="1">
    <citation type="submission" date="2020-08" db="EMBL/GenBank/DDBJ databases">
        <title>Genome public.</title>
        <authorList>
            <person name="Liu C."/>
            <person name="Sun Q."/>
        </authorList>
    </citation>
    <scope>NUCLEOTIDE SEQUENCE [LARGE SCALE GENOMIC DNA]</scope>
    <source>
        <strain evidence="3 4">NSJ-9</strain>
    </source>
</reference>
<feature type="signal peptide" evidence="2">
    <location>
        <begin position="1"/>
        <end position="20"/>
    </location>
</feature>
<keyword evidence="2" id="KW-0732">Signal</keyword>
<evidence type="ECO:0000313" key="4">
    <source>
        <dbReference type="Proteomes" id="UP000643810"/>
    </source>
</evidence>
<proteinExistence type="predicted"/>
<keyword evidence="1" id="KW-0812">Transmembrane</keyword>
<keyword evidence="1" id="KW-1133">Transmembrane helix</keyword>
<evidence type="ECO:0000313" key="3">
    <source>
        <dbReference type="EMBL" id="MBC5686486.1"/>
    </source>
</evidence>
<evidence type="ECO:0008006" key="5">
    <source>
        <dbReference type="Google" id="ProtNLM"/>
    </source>
</evidence>
<dbReference type="EMBL" id="JACOPG010000003">
    <property type="protein sequence ID" value="MBC5686486.1"/>
    <property type="molecule type" value="Genomic_DNA"/>
</dbReference>
<evidence type="ECO:0000256" key="1">
    <source>
        <dbReference type="SAM" id="Phobius"/>
    </source>
</evidence>